<comment type="cofactor">
    <cofactor evidence="7">
        <name>Zn(2+)</name>
        <dbReference type="ChEBI" id="CHEBI:29105"/>
    </cofactor>
    <text evidence="7">Binds 1 zinc ion.</text>
</comment>
<dbReference type="OrthoDB" id="9811984at2"/>
<comment type="function">
    <text evidence="7">Single strand-specific metallo-endoribonuclease involved in late-stage 70S ribosome quality control and in maturation of the 3' terminus of the 16S rRNA.</text>
</comment>
<dbReference type="InterPro" id="IPR023091">
    <property type="entry name" value="MetalPrtase_cat_dom_sf_prd"/>
</dbReference>
<keyword evidence="5 7" id="KW-0378">Hydrolase</keyword>
<evidence type="ECO:0000256" key="3">
    <source>
        <dbReference type="ARBA" id="ARBA00022723"/>
    </source>
</evidence>
<keyword evidence="7" id="KW-0690">Ribosome biogenesis</keyword>
<protein>
    <recommendedName>
        <fullName evidence="7">Endoribonuclease YbeY</fullName>
        <ecNumber evidence="7">3.1.-.-</ecNumber>
    </recommendedName>
</protein>
<feature type="binding site" evidence="7">
    <location>
        <position position="108"/>
    </location>
    <ligand>
        <name>Zn(2+)</name>
        <dbReference type="ChEBI" id="CHEBI:29105"/>
        <note>catalytic</note>
    </ligand>
</feature>
<dbReference type="NCBIfam" id="TIGR00043">
    <property type="entry name" value="rRNA maturation RNase YbeY"/>
    <property type="match status" value="1"/>
</dbReference>
<dbReference type="SUPFAM" id="SSF55486">
    <property type="entry name" value="Metalloproteases ('zincins'), catalytic domain"/>
    <property type="match status" value="1"/>
</dbReference>
<dbReference type="GO" id="GO:0004222">
    <property type="term" value="F:metalloendopeptidase activity"/>
    <property type="evidence" value="ECO:0007669"/>
    <property type="project" value="InterPro"/>
</dbReference>
<dbReference type="Gene3D" id="3.40.390.30">
    <property type="entry name" value="Metalloproteases ('zincins'), catalytic domain"/>
    <property type="match status" value="1"/>
</dbReference>
<evidence type="ECO:0000256" key="4">
    <source>
        <dbReference type="ARBA" id="ARBA00022759"/>
    </source>
</evidence>
<name>A0A2I0R690_9FLAO</name>
<dbReference type="EMBL" id="PJNI01000001">
    <property type="protein sequence ID" value="PKR82102.1"/>
    <property type="molecule type" value="Genomic_DNA"/>
</dbReference>
<dbReference type="GO" id="GO:0008270">
    <property type="term" value="F:zinc ion binding"/>
    <property type="evidence" value="ECO:0007669"/>
    <property type="project" value="UniProtKB-UniRule"/>
</dbReference>
<sequence>MIELEFVDVPNLNLNFVHKWISEVLKNENKQEGIISLVFGSDDWLLAKNVEFLQHDFYTDIITFDYCEGDFVSGDLLISVDRVNDNANIFNVSRETELNRVIIHGILHLCGYGDKSDLEIDIMRSKEDYYLSLL</sequence>
<comment type="caution">
    <text evidence="8">The sequence shown here is derived from an EMBL/GenBank/DDBJ whole genome shotgun (WGS) entry which is preliminary data.</text>
</comment>
<dbReference type="Pfam" id="PF02130">
    <property type="entry name" value="YbeY"/>
    <property type="match status" value="1"/>
</dbReference>
<keyword evidence="3 7" id="KW-0479">Metal-binding</keyword>
<feature type="binding site" evidence="7">
    <location>
        <position position="114"/>
    </location>
    <ligand>
        <name>Zn(2+)</name>
        <dbReference type="ChEBI" id="CHEBI:29105"/>
        <note>catalytic</note>
    </ligand>
</feature>
<dbReference type="AlphaFoldDB" id="A0A2I0R690"/>
<dbReference type="GO" id="GO:0006364">
    <property type="term" value="P:rRNA processing"/>
    <property type="evidence" value="ECO:0007669"/>
    <property type="project" value="UniProtKB-UniRule"/>
</dbReference>
<keyword evidence="7" id="KW-0963">Cytoplasm</keyword>
<dbReference type="EC" id="3.1.-.-" evidence="7"/>
<evidence type="ECO:0000256" key="5">
    <source>
        <dbReference type="ARBA" id="ARBA00022801"/>
    </source>
</evidence>
<comment type="similarity">
    <text evidence="1 7">Belongs to the endoribonuclease YbeY family.</text>
</comment>
<evidence type="ECO:0000313" key="9">
    <source>
        <dbReference type="Proteomes" id="UP000236654"/>
    </source>
</evidence>
<keyword evidence="9" id="KW-1185">Reference proteome</keyword>
<dbReference type="Proteomes" id="UP000236654">
    <property type="component" value="Unassembled WGS sequence"/>
</dbReference>
<accession>A0A2I0R690</accession>
<organism evidence="8 9">
    <name type="scientific">Brumimicrobium salinarum</name>
    <dbReference type="NCBI Taxonomy" id="2058658"/>
    <lineage>
        <taxon>Bacteria</taxon>
        <taxon>Pseudomonadati</taxon>
        <taxon>Bacteroidota</taxon>
        <taxon>Flavobacteriia</taxon>
        <taxon>Flavobacteriales</taxon>
        <taxon>Crocinitomicaceae</taxon>
        <taxon>Brumimicrobium</taxon>
    </lineage>
</organism>
<keyword evidence="6 7" id="KW-0862">Zinc</keyword>
<feature type="binding site" evidence="7">
    <location>
        <position position="104"/>
    </location>
    <ligand>
        <name>Zn(2+)</name>
        <dbReference type="ChEBI" id="CHEBI:29105"/>
        <note>catalytic</note>
    </ligand>
</feature>
<evidence type="ECO:0000313" key="8">
    <source>
        <dbReference type="EMBL" id="PKR82102.1"/>
    </source>
</evidence>
<evidence type="ECO:0000256" key="2">
    <source>
        <dbReference type="ARBA" id="ARBA00022722"/>
    </source>
</evidence>
<dbReference type="InterPro" id="IPR002036">
    <property type="entry name" value="YbeY"/>
</dbReference>
<dbReference type="GO" id="GO:0004521">
    <property type="term" value="F:RNA endonuclease activity"/>
    <property type="evidence" value="ECO:0007669"/>
    <property type="project" value="UniProtKB-UniRule"/>
</dbReference>
<evidence type="ECO:0000256" key="1">
    <source>
        <dbReference type="ARBA" id="ARBA00010875"/>
    </source>
</evidence>
<keyword evidence="4 7" id="KW-0255">Endonuclease</keyword>
<evidence type="ECO:0000256" key="7">
    <source>
        <dbReference type="HAMAP-Rule" id="MF_00009"/>
    </source>
</evidence>
<dbReference type="HAMAP" id="MF_00009">
    <property type="entry name" value="Endoribonucl_YbeY"/>
    <property type="match status" value="1"/>
</dbReference>
<evidence type="ECO:0000256" key="6">
    <source>
        <dbReference type="ARBA" id="ARBA00022833"/>
    </source>
</evidence>
<dbReference type="GO" id="GO:0005737">
    <property type="term" value="C:cytoplasm"/>
    <property type="evidence" value="ECO:0007669"/>
    <property type="project" value="UniProtKB-SubCell"/>
</dbReference>
<comment type="subcellular location">
    <subcellularLocation>
        <location evidence="7">Cytoplasm</location>
    </subcellularLocation>
</comment>
<proteinExistence type="inferred from homology"/>
<keyword evidence="2 7" id="KW-0540">Nuclease</keyword>
<keyword evidence="7" id="KW-0698">rRNA processing</keyword>
<gene>
    <name evidence="7 8" type="primary">ybeY</name>
    <name evidence="8" type="ORF">CW751_01835</name>
</gene>
<dbReference type="RefSeq" id="WP_101333247.1">
    <property type="nucleotide sequence ID" value="NZ_PJNI01000001.1"/>
</dbReference>
<reference evidence="8 9" key="1">
    <citation type="submission" date="2017-12" db="EMBL/GenBank/DDBJ databases">
        <title>The draft genome sequence of Brumimicrobium saltpan LHR20.</title>
        <authorList>
            <person name="Do Z.-J."/>
            <person name="Luo H.-R."/>
        </authorList>
    </citation>
    <scope>NUCLEOTIDE SEQUENCE [LARGE SCALE GENOMIC DNA]</scope>
    <source>
        <strain evidence="8 9">LHR20</strain>
    </source>
</reference>